<organism evidence="1 2">
    <name type="scientific">Lomentospora prolificans</name>
    <dbReference type="NCBI Taxonomy" id="41688"/>
    <lineage>
        <taxon>Eukaryota</taxon>
        <taxon>Fungi</taxon>
        <taxon>Dikarya</taxon>
        <taxon>Ascomycota</taxon>
        <taxon>Pezizomycotina</taxon>
        <taxon>Sordariomycetes</taxon>
        <taxon>Hypocreomycetidae</taxon>
        <taxon>Microascales</taxon>
        <taxon>Microascaceae</taxon>
        <taxon>Lomentospora</taxon>
    </lineage>
</organism>
<comment type="caution">
    <text evidence="1">The sequence shown here is derived from an EMBL/GenBank/DDBJ whole genome shotgun (WGS) entry which is preliminary data.</text>
</comment>
<protein>
    <submittedName>
        <fullName evidence="1">Uncharacterized protein</fullName>
    </submittedName>
</protein>
<dbReference type="AlphaFoldDB" id="A0A2N3NL48"/>
<dbReference type="EMBL" id="NLAX01000002">
    <property type="protein sequence ID" value="PKS13157.1"/>
    <property type="molecule type" value="Genomic_DNA"/>
</dbReference>
<dbReference type="VEuPathDB" id="FungiDB:jhhlp_000499"/>
<gene>
    <name evidence="1" type="ORF">jhhlp_000499</name>
</gene>
<name>A0A2N3NL48_9PEZI</name>
<dbReference type="InParanoid" id="A0A2N3NL48"/>
<accession>A0A2N3NL48</accession>
<keyword evidence="2" id="KW-1185">Reference proteome</keyword>
<dbReference type="Proteomes" id="UP000233524">
    <property type="component" value="Unassembled WGS sequence"/>
</dbReference>
<proteinExistence type="predicted"/>
<reference evidence="1 2" key="1">
    <citation type="journal article" date="2017" name="G3 (Bethesda)">
        <title>First Draft Genome Sequence of the Pathogenic Fungus Lomentospora prolificans (Formerly Scedosporium prolificans).</title>
        <authorList>
            <person name="Luo R."/>
            <person name="Zimin A."/>
            <person name="Workman R."/>
            <person name="Fan Y."/>
            <person name="Pertea G."/>
            <person name="Grossman N."/>
            <person name="Wear M.P."/>
            <person name="Jia B."/>
            <person name="Miller H."/>
            <person name="Casadevall A."/>
            <person name="Timp W."/>
            <person name="Zhang S.X."/>
            <person name="Salzberg S.L."/>
        </authorList>
    </citation>
    <scope>NUCLEOTIDE SEQUENCE [LARGE SCALE GENOMIC DNA]</scope>
    <source>
        <strain evidence="1 2">JHH-5317</strain>
    </source>
</reference>
<evidence type="ECO:0000313" key="2">
    <source>
        <dbReference type="Proteomes" id="UP000233524"/>
    </source>
</evidence>
<sequence length="322" mass="37325">MCTAKETKARFWDIDSSFAVDADLDDASFRNQVVVGLEYNIKRFKKLIRSIWIAILFRLPRKRRDVMAIMRIQLWSGNCVTLLTCNQQDDLNDLRQRCVEGRHLLKTHPLYLLSFVYEQRYHVWMDWLCLLWQQVAELEAVTDMARPLWKLPDLVSDREEMASTADKIFSQMHGTNVGLWLCHGRSVMASARRFGTFCSEVVDELERERRSCGFRPVHRRTISGLQESFKFTTTRLESVTDRVTELKDRLAGHMDVSYNLIAQSNNDINLAIAKMQSYDSRTVKGIAILTLLFLPSTLIAVRSPWTAYEIVLLTECTDSMVN</sequence>
<dbReference type="OrthoDB" id="5030973at2759"/>
<evidence type="ECO:0000313" key="1">
    <source>
        <dbReference type="EMBL" id="PKS13157.1"/>
    </source>
</evidence>